<dbReference type="AlphaFoldDB" id="A0AAW1XMZ4"/>
<keyword evidence="2" id="KW-0732">Signal</keyword>
<evidence type="ECO:0000313" key="3">
    <source>
        <dbReference type="EMBL" id="KAK9937791.1"/>
    </source>
</evidence>
<dbReference type="Gene3D" id="3.80.10.10">
    <property type="entry name" value="Ribonuclease Inhibitor"/>
    <property type="match status" value="1"/>
</dbReference>
<dbReference type="InterPro" id="IPR051824">
    <property type="entry name" value="LRR_Rcpt-Like_S/T_Kinase"/>
</dbReference>
<dbReference type="PANTHER" id="PTHR48006:SF81">
    <property type="entry name" value="PROTEIN KINASE DOMAIN-CONTAINING PROTEIN"/>
    <property type="match status" value="1"/>
</dbReference>
<comment type="caution">
    <text evidence="3">The sequence shown here is derived from an EMBL/GenBank/DDBJ whole genome shotgun (WGS) entry which is preliminary data.</text>
</comment>
<sequence length="235" mass="26337">MSNNFFFPRILFVVESLLLVFSATIAFGATQLPDAEGKALVDIAKTLGKTNWNFSADPCGGDYGWANPKPVKGFEDAVTCNCYLPNSTFCHVTSIVLKSQSLPGKLPPELNRLPHLQEIDLTRNYLYGTIPREWASLPLFPGWKPSHWLHPYGSCNIITLKSFVIDFNSFSGVLPPKLGDLPNIEKMFLTSNNFTGELPETFAKLITLTDFRISDNSFLGRYLILFRIGQILRDL</sequence>
<dbReference type="SUPFAM" id="SSF52058">
    <property type="entry name" value="L domain-like"/>
    <property type="match status" value="1"/>
</dbReference>
<comment type="subcellular location">
    <subcellularLocation>
        <location evidence="1">Membrane</location>
        <topology evidence="1">Single-pass type I membrane protein</topology>
    </subcellularLocation>
</comment>
<protein>
    <submittedName>
        <fullName evidence="3">Uncharacterized protein</fullName>
    </submittedName>
</protein>
<dbReference type="InterPro" id="IPR001611">
    <property type="entry name" value="Leu-rich_rpt"/>
</dbReference>
<proteinExistence type="predicted"/>
<dbReference type="Proteomes" id="UP001457282">
    <property type="component" value="Unassembled WGS sequence"/>
</dbReference>
<name>A0AAW1XMZ4_RUBAR</name>
<evidence type="ECO:0000313" key="4">
    <source>
        <dbReference type="Proteomes" id="UP001457282"/>
    </source>
</evidence>
<feature type="signal peptide" evidence="2">
    <location>
        <begin position="1"/>
        <end position="26"/>
    </location>
</feature>
<dbReference type="Pfam" id="PF00560">
    <property type="entry name" value="LRR_1"/>
    <property type="match status" value="2"/>
</dbReference>
<feature type="chain" id="PRO_5043822515" evidence="2">
    <location>
        <begin position="27"/>
        <end position="235"/>
    </location>
</feature>
<gene>
    <name evidence="3" type="ORF">M0R45_014560</name>
</gene>
<dbReference type="EMBL" id="JBEDUW010000003">
    <property type="protein sequence ID" value="KAK9937791.1"/>
    <property type="molecule type" value="Genomic_DNA"/>
</dbReference>
<evidence type="ECO:0000256" key="2">
    <source>
        <dbReference type="SAM" id="SignalP"/>
    </source>
</evidence>
<accession>A0AAW1XMZ4</accession>
<organism evidence="3 4">
    <name type="scientific">Rubus argutus</name>
    <name type="common">Southern blackberry</name>
    <dbReference type="NCBI Taxonomy" id="59490"/>
    <lineage>
        <taxon>Eukaryota</taxon>
        <taxon>Viridiplantae</taxon>
        <taxon>Streptophyta</taxon>
        <taxon>Embryophyta</taxon>
        <taxon>Tracheophyta</taxon>
        <taxon>Spermatophyta</taxon>
        <taxon>Magnoliopsida</taxon>
        <taxon>eudicotyledons</taxon>
        <taxon>Gunneridae</taxon>
        <taxon>Pentapetalae</taxon>
        <taxon>rosids</taxon>
        <taxon>fabids</taxon>
        <taxon>Rosales</taxon>
        <taxon>Rosaceae</taxon>
        <taxon>Rosoideae</taxon>
        <taxon>Rosoideae incertae sedis</taxon>
        <taxon>Rubus</taxon>
    </lineage>
</organism>
<dbReference type="PANTHER" id="PTHR48006">
    <property type="entry name" value="LEUCINE-RICH REPEAT-CONTAINING PROTEIN DDB_G0281931-RELATED"/>
    <property type="match status" value="1"/>
</dbReference>
<dbReference type="InterPro" id="IPR032675">
    <property type="entry name" value="LRR_dom_sf"/>
</dbReference>
<reference evidence="3 4" key="1">
    <citation type="journal article" date="2023" name="G3 (Bethesda)">
        <title>A chromosome-length genome assembly and annotation of blackberry (Rubus argutus, cv. 'Hillquist').</title>
        <authorList>
            <person name="Bruna T."/>
            <person name="Aryal R."/>
            <person name="Dudchenko O."/>
            <person name="Sargent D.J."/>
            <person name="Mead D."/>
            <person name="Buti M."/>
            <person name="Cavallini A."/>
            <person name="Hytonen T."/>
            <person name="Andres J."/>
            <person name="Pham M."/>
            <person name="Weisz D."/>
            <person name="Mascagni F."/>
            <person name="Usai G."/>
            <person name="Natali L."/>
            <person name="Bassil N."/>
            <person name="Fernandez G.E."/>
            <person name="Lomsadze A."/>
            <person name="Armour M."/>
            <person name="Olukolu B."/>
            <person name="Poorten T."/>
            <person name="Britton C."/>
            <person name="Davik J."/>
            <person name="Ashrafi H."/>
            <person name="Aiden E.L."/>
            <person name="Borodovsky M."/>
            <person name="Worthington M."/>
        </authorList>
    </citation>
    <scope>NUCLEOTIDE SEQUENCE [LARGE SCALE GENOMIC DNA]</scope>
    <source>
        <strain evidence="3">PI 553951</strain>
    </source>
</reference>
<dbReference type="GO" id="GO:0016020">
    <property type="term" value="C:membrane"/>
    <property type="evidence" value="ECO:0007669"/>
    <property type="project" value="UniProtKB-SubCell"/>
</dbReference>
<evidence type="ECO:0000256" key="1">
    <source>
        <dbReference type="ARBA" id="ARBA00004479"/>
    </source>
</evidence>
<keyword evidence="4" id="KW-1185">Reference proteome</keyword>